<dbReference type="EMBL" id="JAJTND010000004">
    <property type="protein sequence ID" value="MCE3532044.1"/>
    <property type="molecule type" value="Genomic_DNA"/>
</dbReference>
<dbReference type="RefSeq" id="WP_232890652.1">
    <property type="nucleotide sequence ID" value="NZ_JAJSPM010000005.1"/>
</dbReference>
<sequence length="309" mass="35730">MGREKLINGLGQESTSLKKMAPPKIREGVSTAFLQSLSTQAMLDLKNEIINKKDDEKYIKLTLEYERIKINFKRAAREIIEGDFSESKKNEFAQLTHQYYSALTIFTDCQLHIAKHSNRLMTTEEKEFTHLQDDISSYKKKVEEVAFAVADHQLRNIQKGEKVRLNEVIPHIKAVYDKAYEDEHNPFWRWIKSKFKKSDRAKEVEFLNQISKHPQCSESIRLQAIRLVHDKIIHEEMFGKEGKVYKGSKLGKLFERVLGKGDFFADKDGATLVDFIKENNLNDAIPDGLKDYLAKTDPEYGKSVTVVNQ</sequence>
<organism evidence="1 2">
    <name type="scientific">Legionella resiliens</name>
    <dbReference type="NCBI Taxonomy" id="2905958"/>
    <lineage>
        <taxon>Bacteria</taxon>
        <taxon>Pseudomonadati</taxon>
        <taxon>Pseudomonadota</taxon>
        <taxon>Gammaproteobacteria</taxon>
        <taxon>Legionellales</taxon>
        <taxon>Legionellaceae</taxon>
        <taxon>Legionella</taxon>
    </lineage>
</organism>
<reference evidence="1 2" key="1">
    <citation type="journal article" date="2024" name="Pathogens">
        <title>Characterization of a Novel Species of Legionella Isolated from a Healthcare Facility: Legionella resiliens sp. nov.</title>
        <authorList>
            <person name="Cristino S."/>
            <person name="Pascale M.R."/>
            <person name="Marino F."/>
            <person name="Derelitto C."/>
            <person name="Salaris S."/>
            <person name="Orsini M."/>
            <person name="Squarzoni S."/>
            <person name="Grottola A."/>
            <person name="Girolamini L."/>
        </authorList>
    </citation>
    <scope>NUCLEOTIDE SEQUENCE [LARGE SCALE GENOMIC DNA]</scope>
    <source>
        <strain evidence="1 2">8cVS16</strain>
    </source>
</reference>
<accession>A0ABS8X2Q6</accession>
<gene>
    <name evidence="1" type="ORF">LXO92_06620</name>
</gene>
<proteinExistence type="predicted"/>
<name>A0ABS8X2Q6_9GAMM</name>
<comment type="caution">
    <text evidence="1">The sequence shown here is derived from an EMBL/GenBank/DDBJ whole genome shotgun (WGS) entry which is preliminary data.</text>
</comment>
<keyword evidence="2" id="KW-1185">Reference proteome</keyword>
<evidence type="ECO:0000313" key="1">
    <source>
        <dbReference type="EMBL" id="MCE3532044.1"/>
    </source>
</evidence>
<protein>
    <recommendedName>
        <fullName evidence="3">Coiled coil protein</fullName>
    </recommendedName>
</protein>
<evidence type="ECO:0000313" key="2">
    <source>
        <dbReference type="Proteomes" id="UP001320170"/>
    </source>
</evidence>
<evidence type="ECO:0008006" key="3">
    <source>
        <dbReference type="Google" id="ProtNLM"/>
    </source>
</evidence>
<dbReference type="Proteomes" id="UP001320170">
    <property type="component" value="Unassembled WGS sequence"/>
</dbReference>